<keyword evidence="1" id="KW-0732">Signal</keyword>
<name>A0ABU9U348_9GAMM</name>
<comment type="caution">
    <text evidence="2">The sequence shown here is derived from an EMBL/GenBank/DDBJ whole genome shotgun (WGS) entry which is preliminary data.</text>
</comment>
<proteinExistence type="predicted"/>
<dbReference type="RefSeq" id="WP_342883972.1">
    <property type="nucleotide sequence ID" value="NZ_JBBMQU010000019.1"/>
</dbReference>
<reference evidence="2 3" key="1">
    <citation type="submission" date="2024-03" db="EMBL/GenBank/DDBJ databases">
        <title>Community enrichment and isolation of bacterial strains for fucoidan degradation.</title>
        <authorList>
            <person name="Sichert A."/>
        </authorList>
    </citation>
    <scope>NUCLEOTIDE SEQUENCE [LARGE SCALE GENOMIC DNA]</scope>
    <source>
        <strain evidence="2 3">AS81</strain>
    </source>
</reference>
<protein>
    <recommendedName>
        <fullName evidence="4">HEAT repeat domain-containing protein</fullName>
    </recommendedName>
</protein>
<gene>
    <name evidence="2" type="ORF">WNY63_11995</name>
</gene>
<sequence>MKLCNLILKLLIIFPTITMANDYKAQCYELKSALKAKNNANLVWDDYSTSKLMAIEKIQMNGFEVPIIVTENVEYSAFYDSNSPGLTIMERDEDDDEGGFKSQILFFNSLLSQSAEKKFPPPFPDTVFEIIKESLSVTPDDVNCNIAMPEEMNTLIKQSVMITTKSLYARSNTASAIRINGRNAFIITNNFGFEYFEMRNNKTLLMVVDTYEASDLDQFINSINSQNALSEPPIVTQAILEGVNSNKVADWENVLEIMKVNNYSESSTNDIIELISKLTEQNKK</sequence>
<evidence type="ECO:0000256" key="1">
    <source>
        <dbReference type="SAM" id="SignalP"/>
    </source>
</evidence>
<dbReference type="Proteomes" id="UP001388366">
    <property type="component" value="Unassembled WGS sequence"/>
</dbReference>
<evidence type="ECO:0000313" key="3">
    <source>
        <dbReference type="Proteomes" id="UP001388366"/>
    </source>
</evidence>
<feature type="signal peptide" evidence="1">
    <location>
        <begin position="1"/>
        <end position="20"/>
    </location>
</feature>
<evidence type="ECO:0000313" key="2">
    <source>
        <dbReference type="EMBL" id="MEM5551453.1"/>
    </source>
</evidence>
<dbReference type="EMBL" id="JBBMQU010000019">
    <property type="protein sequence ID" value="MEM5551453.1"/>
    <property type="molecule type" value="Genomic_DNA"/>
</dbReference>
<accession>A0ABU9U348</accession>
<keyword evidence="3" id="KW-1185">Reference proteome</keyword>
<evidence type="ECO:0008006" key="4">
    <source>
        <dbReference type="Google" id="ProtNLM"/>
    </source>
</evidence>
<organism evidence="2 3">
    <name type="scientific">Pseudoalteromonas neustonica</name>
    <dbReference type="NCBI Taxonomy" id="1840331"/>
    <lineage>
        <taxon>Bacteria</taxon>
        <taxon>Pseudomonadati</taxon>
        <taxon>Pseudomonadota</taxon>
        <taxon>Gammaproteobacteria</taxon>
        <taxon>Alteromonadales</taxon>
        <taxon>Pseudoalteromonadaceae</taxon>
        <taxon>Pseudoalteromonas</taxon>
    </lineage>
</organism>
<feature type="chain" id="PRO_5045059105" description="HEAT repeat domain-containing protein" evidence="1">
    <location>
        <begin position="21"/>
        <end position="284"/>
    </location>
</feature>